<dbReference type="AlphaFoldDB" id="A0A9Q1CJ04"/>
<proteinExistence type="predicted"/>
<dbReference type="Proteomes" id="UP001152320">
    <property type="component" value="Chromosome 2"/>
</dbReference>
<dbReference type="PROSITE" id="PS50119">
    <property type="entry name" value="ZF_BBOX"/>
    <property type="match status" value="1"/>
</dbReference>
<dbReference type="PANTHER" id="PTHR25462:SF296">
    <property type="entry name" value="MEIOTIC P26, ISOFORM F"/>
    <property type="match status" value="1"/>
</dbReference>
<evidence type="ECO:0000259" key="6">
    <source>
        <dbReference type="PROSITE" id="PS50089"/>
    </source>
</evidence>
<dbReference type="PROSITE" id="PS00518">
    <property type="entry name" value="ZF_RING_1"/>
    <property type="match status" value="1"/>
</dbReference>
<dbReference type="OrthoDB" id="261644at2759"/>
<evidence type="ECO:0000313" key="9">
    <source>
        <dbReference type="Proteomes" id="UP001152320"/>
    </source>
</evidence>
<keyword evidence="5" id="KW-0175">Coiled coil</keyword>
<feature type="domain" description="B box-type" evidence="7">
    <location>
        <begin position="93"/>
        <end position="140"/>
    </location>
</feature>
<evidence type="ECO:0000256" key="4">
    <source>
        <dbReference type="PROSITE-ProRule" id="PRU00024"/>
    </source>
</evidence>
<feature type="coiled-coil region" evidence="5">
    <location>
        <begin position="316"/>
        <end position="368"/>
    </location>
</feature>
<evidence type="ECO:0000256" key="3">
    <source>
        <dbReference type="ARBA" id="ARBA00022833"/>
    </source>
</evidence>
<protein>
    <submittedName>
        <fullName evidence="8">E3 ubiquitin-protein ligase TRIM56</fullName>
    </submittedName>
</protein>
<reference evidence="8" key="1">
    <citation type="submission" date="2021-10" db="EMBL/GenBank/DDBJ databases">
        <title>Tropical sea cucumber genome reveals ecological adaptation and Cuvierian tubules defense mechanism.</title>
        <authorList>
            <person name="Chen T."/>
        </authorList>
    </citation>
    <scope>NUCLEOTIDE SEQUENCE</scope>
    <source>
        <strain evidence="8">Nanhai2018</strain>
        <tissue evidence="8">Muscle</tissue>
    </source>
</reference>
<dbReference type="GO" id="GO:0008270">
    <property type="term" value="F:zinc ion binding"/>
    <property type="evidence" value="ECO:0007669"/>
    <property type="project" value="UniProtKB-KW"/>
</dbReference>
<dbReference type="SUPFAM" id="SSF101898">
    <property type="entry name" value="NHL repeat"/>
    <property type="match status" value="1"/>
</dbReference>
<dbReference type="InterPro" id="IPR013083">
    <property type="entry name" value="Znf_RING/FYVE/PHD"/>
</dbReference>
<keyword evidence="2 4" id="KW-0863">Zinc-finger</keyword>
<dbReference type="PANTHER" id="PTHR25462">
    <property type="entry name" value="BONUS, ISOFORM C-RELATED"/>
    <property type="match status" value="1"/>
</dbReference>
<dbReference type="PROSITE" id="PS50089">
    <property type="entry name" value="ZF_RING_2"/>
    <property type="match status" value="1"/>
</dbReference>
<comment type="caution">
    <text evidence="8">The sequence shown here is derived from an EMBL/GenBank/DDBJ whole genome shotgun (WGS) entry which is preliminary data.</text>
</comment>
<dbReference type="Pfam" id="PF00643">
    <property type="entry name" value="zf-B_box"/>
    <property type="match status" value="1"/>
</dbReference>
<dbReference type="InterPro" id="IPR011042">
    <property type="entry name" value="6-blade_b-propeller_TolB-like"/>
</dbReference>
<dbReference type="InterPro" id="IPR047153">
    <property type="entry name" value="TRIM45/56/19-like"/>
</dbReference>
<dbReference type="InterPro" id="IPR018957">
    <property type="entry name" value="Znf_C3HC4_RING-type"/>
</dbReference>
<gene>
    <name evidence="8" type="ORF">HOLleu_04744</name>
</gene>
<dbReference type="Gene3D" id="3.30.160.60">
    <property type="entry name" value="Classic Zinc Finger"/>
    <property type="match status" value="1"/>
</dbReference>
<dbReference type="InterPro" id="IPR017907">
    <property type="entry name" value="Znf_RING_CS"/>
</dbReference>
<keyword evidence="9" id="KW-1185">Reference proteome</keyword>
<dbReference type="InterPro" id="IPR000315">
    <property type="entry name" value="Znf_B-box"/>
</dbReference>
<dbReference type="SUPFAM" id="SSF57850">
    <property type="entry name" value="RING/U-box"/>
    <property type="match status" value="1"/>
</dbReference>
<evidence type="ECO:0000259" key="7">
    <source>
        <dbReference type="PROSITE" id="PS50119"/>
    </source>
</evidence>
<dbReference type="InterPro" id="IPR001841">
    <property type="entry name" value="Znf_RING"/>
</dbReference>
<accession>A0A9Q1CJ04</accession>
<name>A0A9Q1CJ04_HOLLE</name>
<evidence type="ECO:0000313" key="8">
    <source>
        <dbReference type="EMBL" id="KAJ8046158.1"/>
    </source>
</evidence>
<sequence>MATTSPLKDIDDKFCLCSICLEQLKEPKQLPCLHRYCKDCLSSIIQRCYDVIQCPECREESQIPTNGVDGFKTDFYSKSLVEYVQIQQSLKSDEIRECYGCSKLVRVAAYCFKCNDFLCKDCHNFHVTNKMMKDHQKYTLSLEDMETKNITIEKLASMRDAPGCNTHPEKISELYCETCGNLPICVACMHGEHKGHNLHEVKALAKLKRKQLSQKLKTLEDINKDKDVTGPRQAKEELTLNVGIKKTTLIWEHNQADAKIMKKIQHTEGRIQQVEQEKQHTEKKIFDSLQTEMEHEIQEVKKKYEEIFRVKKLEVTETFKARKSSLEKELAEFREQRERFERDMKELLESIEEQLNKNMETIEEMSQHFDNIKKRFQTLNVMASSILASDNDWLAVQCIPDMFTAAANLMKDLKKDFPELKTLTVVTVSYKQYSFRKPSVTKISNEVKKKVNLNNPYRYVFGMTSIGDGKIAISGYTSDFEASFIIVIDMNGRILQDKKMNTGEYQPSRYCKLLSQHKVSSVCEPNEIGLYDVRDCSYIKKNISDVINSWPKDRYVTCVATDPFNNHILVGGYDSRDVYVFDDQLNYLHILTLPEMIKWPRDITVSDGHLLVCDYMREKCYVTTTDGLESKLVGEFMKPNLEGSNFKPISVCNDKNGFIYVLWMSHKFSSGCFLVQYDQEDSQVLTVREVDGKATVLTVIETSEGENLVVATFNSQRIDVYDLITKE</sequence>
<feature type="domain" description="RING-type" evidence="6">
    <location>
        <begin position="17"/>
        <end position="58"/>
    </location>
</feature>
<dbReference type="EMBL" id="JAIZAY010000002">
    <property type="protein sequence ID" value="KAJ8046158.1"/>
    <property type="molecule type" value="Genomic_DNA"/>
</dbReference>
<evidence type="ECO:0000256" key="2">
    <source>
        <dbReference type="ARBA" id="ARBA00022771"/>
    </source>
</evidence>
<keyword evidence="1" id="KW-0479">Metal-binding</keyword>
<dbReference type="Gene3D" id="3.30.40.10">
    <property type="entry name" value="Zinc/RING finger domain, C3HC4 (zinc finger)"/>
    <property type="match status" value="1"/>
</dbReference>
<dbReference type="SMART" id="SM00336">
    <property type="entry name" value="BBOX"/>
    <property type="match status" value="2"/>
</dbReference>
<organism evidence="8 9">
    <name type="scientific">Holothuria leucospilota</name>
    <name type="common">Black long sea cucumber</name>
    <name type="synonym">Mertensiothuria leucospilota</name>
    <dbReference type="NCBI Taxonomy" id="206669"/>
    <lineage>
        <taxon>Eukaryota</taxon>
        <taxon>Metazoa</taxon>
        <taxon>Echinodermata</taxon>
        <taxon>Eleutherozoa</taxon>
        <taxon>Echinozoa</taxon>
        <taxon>Holothuroidea</taxon>
        <taxon>Aspidochirotacea</taxon>
        <taxon>Aspidochirotida</taxon>
        <taxon>Holothuriidae</taxon>
        <taxon>Holothuria</taxon>
    </lineage>
</organism>
<keyword evidence="3" id="KW-0862">Zinc</keyword>
<dbReference type="SUPFAM" id="SSF57845">
    <property type="entry name" value="B-box zinc-binding domain"/>
    <property type="match status" value="1"/>
</dbReference>
<evidence type="ECO:0000256" key="1">
    <source>
        <dbReference type="ARBA" id="ARBA00022723"/>
    </source>
</evidence>
<dbReference type="Gene3D" id="2.120.10.30">
    <property type="entry name" value="TolB, C-terminal domain"/>
    <property type="match status" value="1"/>
</dbReference>
<evidence type="ECO:0000256" key="5">
    <source>
        <dbReference type="SAM" id="Coils"/>
    </source>
</evidence>
<dbReference type="SMART" id="SM00184">
    <property type="entry name" value="RING"/>
    <property type="match status" value="1"/>
</dbReference>
<dbReference type="Pfam" id="PF00097">
    <property type="entry name" value="zf-C3HC4"/>
    <property type="match status" value="1"/>
</dbReference>